<dbReference type="InterPro" id="IPR015892">
    <property type="entry name" value="Carbonic_anhydrase_CS"/>
</dbReference>
<dbReference type="STRING" id="74649.A0A2P6QII7"/>
<comment type="similarity">
    <text evidence="2 9">Belongs to the beta-class carbonic anhydrase family.</text>
</comment>
<dbReference type="InterPro" id="IPR036874">
    <property type="entry name" value="Carbonic_anhydrase_sf"/>
</dbReference>
<comment type="caution">
    <text evidence="10">The sequence shown here is derived from an EMBL/GenBank/DDBJ whole genome shotgun (WGS) entry which is preliminary data.</text>
</comment>
<evidence type="ECO:0000256" key="8">
    <source>
        <dbReference type="PIRSR" id="PIRSR601765-1"/>
    </source>
</evidence>
<evidence type="ECO:0000256" key="5">
    <source>
        <dbReference type="ARBA" id="ARBA00022833"/>
    </source>
</evidence>
<dbReference type="PANTHER" id="PTHR11002">
    <property type="entry name" value="CARBONIC ANHYDRASE"/>
    <property type="match status" value="1"/>
</dbReference>
<proteinExistence type="inferred from homology"/>
<evidence type="ECO:0000256" key="4">
    <source>
        <dbReference type="ARBA" id="ARBA00022799"/>
    </source>
</evidence>
<keyword evidence="6 9" id="KW-0456">Lyase</keyword>
<keyword evidence="8" id="KW-0479">Metal-binding</keyword>
<sequence length="206" mass="22789">MASSTSRPATSTQIQLCLMSLPKDKAPRHFMVFACSDSRVCPSHVLHFQPGEAFIVRNIANMVPAFDQLKHAGVGATIEYAVKELGVANILVMGHSNCGGIKRLMSYPEDGSEPFDFIDEWVKMSLPAKAEVIAEAGSADFHEQCERCARESVNLSLANLLTYPFVQKAHLDEKLALRGGYYDFVNGIFELWELKSHISNLIIVQS</sequence>
<name>A0A2P6QII7_ROSCH</name>
<dbReference type="GO" id="GO:0015976">
    <property type="term" value="P:carbon utilization"/>
    <property type="evidence" value="ECO:0007669"/>
    <property type="project" value="InterPro"/>
</dbReference>
<dbReference type="OMA" id="NIVPSYS"/>
<dbReference type="Pfam" id="PF00484">
    <property type="entry name" value="Pro_CA"/>
    <property type="match status" value="1"/>
</dbReference>
<feature type="binding site" evidence="8">
    <location>
        <position position="35"/>
    </location>
    <ligand>
        <name>Zn(2+)</name>
        <dbReference type="ChEBI" id="CHEBI:29105"/>
    </ligand>
</feature>
<evidence type="ECO:0000256" key="7">
    <source>
        <dbReference type="ARBA" id="ARBA00048348"/>
    </source>
</evidence>
<protein>
    <recommendedName>
        <fullName evidence="3 9">Carbonic anhydrase</fullName>
        <ecNumber evidence="3 9">4.2.1.1</ecNumber>
    </recommendedName>
    <alternativeName>
        <fullName evidence="9">Carbonate dehydratase</fullName>
    </alternativeName>
</protein>
<comment type="function">
    <text evidence="1 9">Reversible hydration of carbon dioxide.</text>
</comment>
<dbReference type="InterPro" id="IPR001765">
    <property type="entry name" value="Carbonic_anhydrase"/>
</dbReference>
<keyword evidence="5 8" id="KW-0862">Zinc</keyword>
<accession>A0A2P6QII7</accession>
<dbReference type="PROSITE" id="PS00705">
    <property type="entry name" value="PROK_CO2_ANHYDRASE_2"/>
    <property type="match status" value="1"/>
</dbReference>
<reference evidence="10 11" key="1">
    <citation type="journal article" date="2018" name="Nat. Genet.">
        <title>The Rosa genome provides new insights in the design of modern roses.</title>
        <authorList>
            <person name="Bendahmane M."/>
        </authorList>
    </citation>
    <scope>NUCLEOTIDE SEQUENCE [LARGE SCALE GENOMIC DNA]</scope>
    <source>
        <strain evidence="11">cv. Old Blush</strain>
    </source>
</reference>
<gene>
    <name evidence="10" type="ORF">RchiOBHm_Chr5g0063841</name>
</gene>
<dbReference type="SMART" id="SM00947">
    <property type="entry name" value="Pro_CA"/>
    <property type="match status" value="1"/>
</dbReference>
<dbReference type="GO" id="GO:0008270">
    <property type="term" value="F:zinc ion binding"/>
    <property type="evidence" value="ECO:0007669"/>
    <property type="project" value="UniProtKB-UniRule"/>
</dbReference>
<comment type="cofactor">
    <cofactor evidence="8">
        <name>Zn(2+)</name>
        <dbReference type="ChEBI" id="CHEBI:29105"/>
    </cofactor>
    <text evidence="8">Binds 1 zinc ion per subunit.</text>
</comment>
<feature type="binding site" evidence="8">
    <location>
        <position position="95"/>
    </location>
    <ligand>
        <name>Zn(2+)</name>
        <dbReference type="ChEBI" id="CHEBI:29105"/>
    </ligand>
</feature>
<dbReference type="SUPFAM" id="SSF53056">
    <property type="entry name" value="beta-carbonic anhydrase, cab"/>
    <property type="match status" value="1"/>
</dbReference>
<dbReference type="Gene3D" id="3.40.1050.10">
    <property type="entry name" value="Carbonic anhydrase"/>
    <property type="match status" value="1"/>
</dbReference>
<dbReference type="GO" id="GO:0004089">
    <property type="term" value="F:carbonate dehydratase activity"/>
    <property type="evidence" value="ECO:0007669"/>
    <property type="project" value="UniProtKB-UniRule"/>
</dbReference>
<evidence type="ECO:0000313" key="11">
    <source>
        <dbReference type="Proteomes" id="UP000238479"/>
    </source>
</evidence>
<dbReference type="PROSITE" id="PS00704">
    <property type="entry name" value="PROK_CO2_ANHYDRASE_1"/>
    <property type="match status" value="1"/>
</dbReference>
<evidence type="ECO:0000256" key="9">
    <source>
        <dbReference type="RuleBase" id="RU003956"/>
    </source>
</evidence>
<evidence type="ECO:0000256" key="1">
    <source>
        <dbReference type="ARBA" id="ARBA00002904"/>
    </source>
</evidence>
<dbReference type="EC" id="4.2.1.1" evidence="3 9"/>
<evidence type="ECO:0000256" key="3">
    <source>
        <dbReference type="ARBA" id="ARBA00012925"/>
    </source>
</evidence>
<dbReference type="EMBL" id="PDCK01000043">
    <property type="protein sequence ID" value="PRQ33991.1"/>
    <property type="molecule type" value="Genomic_DNA"/>
</dbReference>
<dbReference type="AlphaFoldDB" id="A0A2P6QII7"/>
<keyword evidence="11" id="KW-1185">Reference proteome</keyword>
<dbReference type="Gramene" id="PRQ33991">
    <property type="protein sequence ID" value="PRQ33991"/>
    <property type="gene ID" value="RchiOBHm_Chr5g0063841"/>
</dbReference>
<dbReference type="Proteomes" id="UP000238479">
    <property type="component" value="Chromosome 5"/>
</dbReference>
<dbReference type="FunFam" id="3.40.1050.10:FF:000003">
    <property type="entry name" value="Carbonic anhydrase"/>
    <property type="match status" value="1"/>
</dbReference>
<evidence type="ECO:0000256" key="2">
    <source>
        <dbReference type="ARBA" id="ARBA00006217"/>
    </source>
</evidence>
<evidence type="ECO:0000313" key="10">
    <source>
        <dbReference type="EMBL" id="PRQ33991.1"/>
    </source>
</evidence>
<evidence type="ECO:0000256" key="6">
    <source>
        <dbReference type="ARBA" id="ARBA00023239"/>
    </source>
</evidence>
<organism evidence="10 11">
    <name type="scientific">Rosa chinensis</name>
    <name type="common">China rose</name>
    <dbReference type="NCBI Taxonomy" id="74649"/>
    <lineage>
        <taxon>Eukaryota</taxon>
        <taxon>Viridiplantae</taxon>
        <taxon>Streptophyta</taxon>
        <taxon>Embryophyta</taxon>
        <taxon>Tracheophyta</taxon>
        <taxon>Spermatophyta</taxon>
        <taxon>Magnoliopsida</taxon>
        <taxon>eudicotyledons</taxon>
        <taxon>Gunneridae</taxon>
        <taxon>Pentapetalae</taxon>
        <taxon>rosids</taxon>
        <taxon>fabids</taxon>
        <taxon>Rosales</taxon>
        <taxon>Rosaceae</taxon>
        <taxon>Rosoideae</taxon>
        <taxon>Rosoideae incertae sedis</taxon>
        <taxon>Rosa</taxon>
    </lineage>
</organism>
<feature type="binding site" evidence="8">
    <location>
        <position position="37"/>
    </location>
    <ligand>
        <name>Zn(2+)</name>
        <dbReference type="ChEBI" id="CHEBI:29105"/>
    </ligand>
</feature>
<keyword evidence="4" id="KW-0702">S-nitrosylation</keyword>
<comment type="catalytic activity">
    <reaction evidence="7 9">
        <text>hydrogencarbonate + H(+) = CO2 + H2O</text>
        <dbReference type="Rhea" id="RHEA:10748"/>
        <dbReference type="ChEBI" id="CHEBI:15377"/>
        <dbReference type="ChEBI" id="CHEBI:15378"/>
        <dbReference type="ChEBI" id="CHEBI:16526"/>
        <dbReference type="ChEBI" id="CHEBI:17544"/>
        <dbReference type="EC" id="4.2.1.1"/>
    </reaction>
</comment>
<dbReference type="PANTHER" id="PTHR11002:SF45">
    <property type="entry name" value="CARBONIC ANHYDRASE"/>
    <property type="match status" value="1"/>
</dbReference>
<feature type="binding site" evidence="8">
    <location>
        <position position="98"/>
    </location>
    <ligand>
        <name>Zn(2+)</name>
        <dbReference type="ChEBI" id="CHEBI:29105"/>
    </ligand>
</feature>